<dbReference type="InterPro" id="IPR041881">
    <property type="entry name" value="PqqD_sf"/>
</dbReference>
<evidence type="ECO:0008006" key="4">
    <source>
        <dbReference type="Google" id="ProtNLM"/>
    </source>
</evidence>
<organism evidence="2 3">
    <name type="scientific">Nitrospira japonica</name>
    <dbReference type="NCBI Taxonomy" id="1325564"/>
    <lineage>
        <taxon>Bacteria</taxon>
        <taxon>Pseudomonadati</taxon>
        <taxon>Nitrospirota</taxon>
        <taxon>Nitrospiria</taxon>
        <taxon>Nitrospirales</taxon>
        <taxon>Nitrospiraceae</taxon>
        <taxon>Nitrospira</taxon>
    </lineage>
</organism>
<name>A0A1W1I6J3_9BACT</name>
<accession>A0A1W1I6J3</accession>
<dbReference type="InterPro" id="IPR008792">
    <property type="entry name" value="PQQD"/>
</dbReference>
<dbReference type="STRING" id="1325564.NSJP_2454"/>
<feature type="compositionally biased region" description="Low complexity" evidence="1">
    <location>
        <begin position="32"/>
        <end position="41"/>
    </location>
</feature>
<feature type="compositionally biased region" description="Basic and acidic residues" evidence="1">
    <location>
        <begin position="42"/>
        <end position="60"/>
    </location>
</feature>
<dbReference type="RefSeq" id="WP_172834289.1">
    <property type="nucleotide sequence ID" value="NZ_LT828648.1"/>
</dbReference>
<evidence type="ECO:0000313" key="2">
    <source>
        <dbReference type="EMBL" id="SLM48626.1"/>
    </source>
</evidence>
<reference evidence="2 3" key="1">
    <citation type="submission" date="2017-03" db="EMBL/GenBank/DDBJ databases">
        <authorList>
            <person name="Afonso C.L."/>
            <person name="Miller P.J."/>
            <person name="Scott M.A."/>
            <person name="Spackman E."/>
            <person name="Goraichik I."/>
            <person name="Dimitrov K.M."/>
            <person name="Suarez D.L."/>
            <person name="Swayne D.E."/>
        </authorList>
    </citation>
    <scope>NUCLEOTIDE SEQUENCE [LARGE SCALE GENOMIC DNA]</scope>
    <source>
        <strain evidence="2">Genome sequencing of Nitrospira japonica strain NJ11</strain>
    </source>
</reference>
<dbReference type="AlphaFoldDB" id="A0A1W1I6J3"/>
<dbReference type="KEGG" id="nja:NSJP_2454"/>
<protein>
    <recommendedName>
        <fullName evidence="4">PqqD family protein</fullName>
    </recommendedName>
</protein>
<evidence type="ECO:0000313" key="3">
    <source>
        <dbReference type="Proteomes" id="UP000192042"/>
    </source>
</evidence>
<feature type="region of interest" description="Disordered" evidence="1">
    <location>
        <begin position="1"/>
        <end position="72"/>
    </location>
</feature>
<dbReference type="Proteomes" id="UP000192042">
    <property type="component" value="Chromosome I"/>
</dbReference>
<gene>
    <name evidence="2" type="ORF">NSJP_2454</name>
</gene>
<dbReference type="Gene3D" id="1.10.10.1150">
    <property type="entry name" value="Coenzyme PQQ synthesis protein D (PqqD)"/>
    <property type="match status" value="1"/>
</dbReference>
<dbReference type="EMBL" id="LT828648">
    <property type="protein sequence ID" value="SLM48626.1"/>
    <property type="molecule type" value="Genomic_DNA"/>
</dbReference>
<dbReference type="Pfam" id="PF05402">
    <property type="entry name" value="PqqD"/>
    <property type="match status" value="1"/>
</dbReference>
<proteinExistence type="predicted"/>
<evidence type="ECO:0000256" key="1">
    <source>
        <dbReference type="SAM" id="MobiDB-lite"/>
    </source>
</evidence>
<keyword evidence="3" id="KW-1185">Reference proteome</keyword>
<sequence>MSRQPFITADLRPDVSEDDAEQAHVGGSAGTEQLAEAARALLSEEERQQVERGDQGKRQELMASIPRASTNVQGTTLDGETVLLDFTSGRYYTLNRVGSAVWEHCTGSESLQDIHEGLCARYDAAPERIADDLLALVTQLGHEGLLTLERR</sequence>